<dbReference type="EMBL" id="UINC01120167">
    <property type="protein sequence ID" value="SVC94483.1"/>
    <property type="molecule type" value="Genomic_DNA"/>
</dbReference>
<comment type="similarity">
    <text evidence="1">Belongs to the enoyl-CoA hydratase/isomerase family.</text>
</comment>
<protein>
    <recommendedName>
        <fullName evidence="3">Enoyl-CoA hydratase</fullName>
    </recommendedName>
</protein>
<dbReference type="Pfam" id="PF00378">
    <property type="entry name" value="ECH_1"/>
    <property type="match status" value="1"/>
</dbReference>
<dbReference type="SUPFAM" id="SSF52096">
    <property type="entry name" value="ClpP/crotonase"/>
    <property type="match status" value="1"/>
</dbReference>
<evidence type="ECO:0000256" key="1">
    <source>
        <dbReference type="ARBA" id="ARBA00005254"/>
    </source>
</evidence>
<feature type="non-terminal residue" evidence="2">
    <location>
        <position position="209"/>
    </location>
</feature>
<dbReference type="InterPro" id="IPR029045">
    <property type="entry name" value="ClpP/crotonase-like_dom_sf"/>
</dbReference>
<name>A0A382R9U7_9ZZZZ</name>
<sequence>MSNDPIYMNKKDEIAEILLNRPDKLNALNAEVWQGIIELFGQAGDDPDIKVVILRSGAPRAFAAGADISEFPIVHATAESAADYHDKIRTAYNAISNLNKPTIAMVRGVCFGGGCAIALNCDLRYADSTSRFCIPPAKLGIAYSLLETKRLSDLIGPSRAKEMLMGAKVIGAQEALSIGLATRLFSPEELEVETRAFAENLCRLSQFTI</sequence>
<dbReference type="InterPro" id="IPR001753">
    <property type="entry name" value="Enoyl-CoA_hydra/iso"/>
</dbReference>
<dbReference type="PANTHER" id="PTHR11941:SF54">
    <property type="entry name" value="ENOYL-COA HYDRATASE, MITOCHONDRIAL"/>
    <property type="match status" value="1"/>
</dbReference>
<reference evidence="2" key="1">
    <citation type="submission" date="2018-05" db="EMBL/GenBank/DDBJ databases">
        <authorList>
            <person name="Lanie J.A."/>
            <person name="Ng W.-L."/>
            <person name="Kazmierczak K.M."/>
            <person name="Andrzejewski T.M."/>
            <person name="Davidsen T.M."/>
            <person name="Wayne K.J."/>
            <person name="Tettelin H."/>
            <person name="Glass J.I."/>
            <person name="Rusch D."/>
            <person name="Podicherti R."/>
            <person name="Tsui H.-C.T."/>
            <person name="Winkler M.E."/>
        </authorList>
    </citation>
    <scope>NUCLEOTIDE SEQUENCE</scope>
</reference>
<organism evidence="2">
    <name type="scientific">marine metagenome</name>
    <dbReference type="NCBI Taxonomy" id="408172"/>
    <lineage>
        <taxon>unclassified sequences</taxon>
        <taxon>metagenomes</taxon>
        <taxon>ecological metagenomes</taxon>
    </lineage>
</organism>
<accession>A0A382R9U7</accession>
<dbReference type="Gene3D" id="3.90.226.10">
    <property type="entry name" value="2-enoyl-CoA Hydratase, Chain A, domain 1"/>
    <property type="match status" value="1"/>
</dbReference>
<gene>
    <name evidence="2" type="ORF">METZ01_LOCUS347337</name>
</gene>
<proteinExistence type="inferred from homology"/>
<evidence type="ECO:0008006" key="3">
    <source>
        <dbReference type="Google" id="ProtNLM"/>
    </source>
</evidence>
<dbReference type="PANTHER" id="PTHR11941">
    <property type="entry name" value="ENOYL-COA HYDRATASE-RELATED"/>
    <property type="match status" value="1"/>
</dbReference>
<dbReference type="AlphaFoldDB" id="A0A382R9U7"/>
<dbReference type="InterPro" id="IPR018376">
    <property type="entry name" value="Enoyl-CoA_hyd/isom_CS"/>
</dbReference>
<dbReference type="GO" id="GO:0006635">
    <property type="term" value="P:fatty acid beta-oxidation"/>
    <property type="evidence" value="ECO:0007669"/>
    <property type="project" value="TreeGrafter"/>
</dbReference>
<evidence type="ECO:0000313" key="2">
    <source>
        <dbReference type="EMBL" id="SVC94483.1"/>
    </source>
</evidence>
<dbReference type="GO" id="GO:0003824">
    <property type="term" value="F:catalytic activity"/>
    <property type="evidence" value="ECO:0007669"/>
    <property type="project" value="InterPro"/>
</dbReference>
<dbReference type="CDD" id="cd06558">
    <property type="entry name" value="crotonase-like"/>
    <property type="match status" value="1"/>
</dbReference>
<dbReference type="PROSITE" id="PS00166">
    <property type="entry name" value="ENOYL_COA_HYDRATASE"/>
    <property type="match status" value="1"/>
</dbReference>